<dbReference type="SUPFAM" id="SSF55729">
    <property type="entry name" value="Acyl-CoA N-acyltransferases (Nat)"/>
    <property type="match status" value="2"/>
</dbReference>
<protein>
    <submittedName>
        <fullName evidence="3">RHTO0S11e01134g1_1</fullName>
    </submittedName>
</protein>
<gene>
    <name evidence="3" type="ORF">RHTO0S_11e01134g</name>
</gene>
<reference evidence="3" key="1">
    <citation type="journal article" date="2014" name="Genome Announc.">
        <title>Draft genome sequence of Rhodosporidium toruloides CECT1137, an oleaginous yeast of biotechnological interest.</title>
        <authorList>
            <person name="Morin N."/>
            <person name="Calcas X."/>
            <person name="Devillers H."/>
            <person name="Durrens P."/>
            <person name="Sherman D.J."/>
            <person name="Nicaud J.-M."/>
            <person name="Neuveglise C."/>
        </authorList>
    </citation>
    <scope>NUCLEOTIDE SEQUENCE</scope>
    <source>
        <strain evidence="3">CECT1137</strain>
    </source>
</reference>
<dbReference type="GO" id="GO:0016747">
    <property type="term" value="F:acyltransferase activity, transferring groups other than amino-acyl groups"/>
    <property type="evidence" value="ECO:0007669"/>
    <property type="project" value="InterPro"/>
</dbReference>
<dbReference type="AlphaFoldDB" id="A0A061B6A9"/>
<dbReference type="OrthoDB" id="2523781at2759"/>
<evidence type="ECO:0000259" key="2">
    <source>
        <dbReference type="PROSITE" id="PS51186"/>
    </source>
</evidence>
<dbReference type="EMBL" id="LK052946">
    <property type="protein sequence ID" value="CDR45508.1"/>
    <property type="molecule type" value="Genomic_DNA"/>
</dbReference>
<accession>A0A061B6A9</accession>
<dbReference type="InterPro" id="IPR000182">
    <property type="entry name" value="GNAT_dom"/>
</dbReference>
<organism evidence="3">
    <name type="scientific">Rhodotorula toruloides</name>
    <name type="common">Yeast</name>
    <name type="synonym">Rhodosporidium toruloides</name>
    <dbReference type="NCBI Taxonomy" id="5286"/>
    <lineage>
        <taxon>Eukaryota</taxon>
        <taxon>Fungi</taxon>
        <taxon>Dikarya</taxon>
        <taxon>Basidiomycota</taxon>
        <taxon>Pucciniomycotina</taxon>
        <taxon>Microbotryomycetes</taxon>
        <taxon>Sporidiobolales</taxon>
        <taxon>Sporidiobolaceae</taxon>
        <taxon>Rhodotorula</taxon>
    </lineage>
</organism>
<feature type="domain" description="N-acetyltransferase" evidence="2">
    <location>
        <begin position="2"/>
        <end position="198"/>
    </location>
</feature>
<dbReference type="Gene3D" id="3.40.630.30">
    <property type="match status" value="2"/>
</dbReference>
<feature type="compositionally biased region" description="Basic and acidic residues" evidence="1">
    <location>
        <begin position="81"/>
        <end position="98"/>
    </location>
</feature>
<proteinExistence type="predicted"/>
<evidence type="ECO:0000313" key="3">
    <source>
        <dbReference type="EMBL" id="CDR45508.1"/>
    </source>
</evidence>
<dbReference type="Pfam" id="PF13508">
    <property type="entry name" value="Acetyltransf_7"/>
    <property type="match status" value="1"/>
</dbReference>
<feature type="domain" description="N-acetyltransferase" evidence="2">
    <location>
        <begin position="200"/>
        <end position="400"/>
    </location>
</feature>
<name>A0A061B6A9_RHOTO</name>
<sequence>MLQILPATAEDVPRLVEIGHSAFAGNALDRAVFGDVDPQVHREHSIKRQTKMLETGKMSFMKAVVAGEIVGVAIWALPKKEEDKAEEKKEDGANKENEWPPGTNVELATEMFMHDAGIKEPHYYLGFLSVDPKYQRNKAGSTLLRWGCKKADQEGVPVYLDATKVGIPVYERAGFEPFGPPHVSKIDPQHVLYPMRRPPLRIEPATLADLPALAPIHRLAFFPGAITQYCFRDVSPSNFDAWFVKRFTGVLEKRDKGEKVEVLVGKRADKPVALVYYGLEPELEKREKDDTPRQFPEGANVEQATDILGQMDAHIKKIPFAHCSWHIISVHPDAQGTGVGWKMMQAVLDAGKAAGLPVTLEATDEGRPMYQLAGFKDFAEVIVAKNDESVKLWPMILEQSEG</sequence>
<dbReference type="PANTHER" id="PTHR42791">
    <property type="entry name" value="GNAT FAMILY ACETYLTRANSFERASE"/>
    <property type="match status" value="1"/>
</dbReference>
<dbReference type="PANTHER" id="PTHR42791:SF2">
    <property type="entry name" value="N-ACETYLTRANSFERASE DOMAIN-CONTAINING PROTEIN"/>
    <property type="match status" value="1"/>
</dbReference>
<dbReference type="PROSITE" id="PS51186">
    <property type="entry name" value="GNAT"/>
    <property type="match status" value="2"/>
</dbReference>
<dbReference type="CDD" id="cd04301">
    <property type="entry name" value="NAT_SF"/>
    <property type="match status" value="2"/>
</dbReference>
<dbReference type="InterPro" id="IPR052523">
    <property type="entry name" value="Trichothecene_AcTrans"/>
</dbReference>
<evidence type="ECO:0000256" key="1">
    <source>
        <dbReference type="SAM" id="MobiDB-lite"/>
    </source>
</evidence>
<dbReference type="InterPro" id="IPR016181">
    <property type="entry name" value="Acyl_CoA_acyltransferase"/>
</dbReference>
<dbReference type="Pfam" id="PF00583">
    <property type="entry name" value="Acetyltransf_1"/>
    <property type="match status" value="1"/>
</dbReference>
<feature type="region of interest" description="Disordered" evidence="1">
    <location>
        <begin position="81"/>
        <end position="102"/>
    </location>
</feature>